<dbReference type="CDD" id="cd07304">
    <property type="entry name" value="Chorismate_synthase"/>
    <property type="match status" value="1"/>
</dbReference>
<feature type="binding site" evidence="12">
    <location>
        <position position="319"/>
    </location>
    <ligand>
        <name>FMN</name>
        <dbReference type="ChEBI" id="CHEBI:58210"/>
    </ligand>
</feature>
<keyword evidence="7 12" id="KW-0288">FMN</keyword>
<dbReference type="Pfam" id="PF01264">
    <property type="entry name" value="Chorismate_synt"/>
    <property type="match status" value="1"/>
</dbReference>
<keyword evidence="9 12" id="KW-0521">NADP</keyword>
<accession>A0A6B3SLH2</accession>
<feature type="binding site" evidence="12">
    <location>
        <position position="48"/>
    </location>
    <ligand>
        <name>NADP(+)</name>
        <dbReference type="ChEBI" id="CHEBI:58349"/>
    </ligand>
</feature>
<evidence type="ECO:0000256" key="8">
    <source>
        <dbReference type="ARBA" id="ARBA00022827"/>
    </source>
</evidence>
<keyword evidence="16" id="KW-1185">Reference proteome</keyword>
<dbReference type="PROSITE" id="PS00788">
    <property type="entry name" value="CHORISMATE_SYNTHASE_2"/>
    <property type="match status" value="1"/>
</dbReference>
<feature type="binding site" evidence="12">
    <location>
        <begin position="293"/>
        <end position="297"/>
    </location>
    <ligand>
        <name>FMN</name>
        <dbReference type="ChEBI" id="CHEBI:58210"/>
    </ligand>
</feature>
<evidence type="ECO:0000256" key="6">
    <source>
        <dbReference type="ARBA" id="ARBA00022630"/>
    </source>
</evidence>
<dbReference type="NCBIfam" id="TIGR00033">
    <property type="entry name" value="aroC"/>
    <property type="match status" value="1"/>
</dbReference>
<dbReference type="GO" id="GO:0010181">
    <property type="term" value="F:FMN binding"/>
    <property type="evidence" value="ECO:0007669"/>
    <property type="project" value="TreeGrafter"/>
</dbReference>
<evidence type="ECO:0000256" key="12">
    <source>
        <dbReference type="HAMAP-Rule" id="MF_00300"/>
    </source>
</evidence>
<dbReference type="UniPathway" id="UPA00053">
    <property type="reaction ID" value="UER00090"/>
</dbReference>
<comment type="pathway">
    <text evidence="1 12 13">Metabolic intermediate biosynthesis; chorismate biosynthesis; chorismate from D-erythrose 4-phosphate and phosphoenolpyruvate: step 7/7.</text>
</comment>
<evidence type="ECO:0000256" key="1">
    <source>
        <dbReference type="ARBA" id="ARBA00005044"/>
    </source>
</evidence>
<evidence type="ECO:0000256" key="3">
    <source>
        <dbReference type="ARBA" id="ARBA00011881"/>
    </source>
</evidence>
<evidence type="ECO:0000256" key="2">
    <source>
        <dbReference type="ARBA" id="ARBA00008014"/>
    </source>
</evidence>
<dbReference type="EC" id="4.2.3.5" evidence="4 12"/>
<comment type="function">
    <text evidence="12">Catalyzes the anti-1,4-elimination of the C-3 phosphate and the C-6 proR hydrogen from 5-enolpyruvylshikimate-3-phosphate (EPSP) to yield chorismate, which is the branch point compound that serves as the starting substrate for the three terminal pathways of aromatic amino acid biosynthesis. This reaction introduces a second double bond into the aromatic ring system.</text>
</comment>
<dbReference type="InterPro" id="IPR020541">
    <property type="entry name" value="Chorismate_synthase_CS"/>
</dbReference>
<keyword evidence="11 12" id="KW-0456">Lyase</keyword>
<feature type="region of interest" description="Disordered" evidence="14">
    <location>
        <begin position="36"/>
        <end position="62"/>
    </location>
</feature>
<evidence type="ECO:0000256" key="14">
    <source>
        <dbReference type="SAM" id="MobiDB-lite"/>
    </source>
</evidence>
<dbReference type="AlphaFoldDB" id="A0A6B3SLH2"/>
<dbReference type="HAMAP" id="MF_00300">
    <property type="entry name" value="Chorismate_synth"/>
    <property type="match status" value="1"/>
</dbReference>
<keyword evidence="10 12" id="KW-0057">Aromatic amino acid biosynthesis</keyword>
<protein>
    <recommendedName>
        <fullName evidence="4 12">Chorismate synthase</fullName>
        <shortName evidence="12">CS</shortName>
        <ecNumber evidence="4 12">4.2.3.5</ecNumber>
    </recommendedName>
    <alternativeName>
        <fullName evidence="12">5-enolpyruvylshikimate-3-phosphate phospholyase</fullName>
    </alternativeName>
</protein>
<name>A0A6B3SLH2_9BURK</name>
<dbReference type="EMBL" id="JAAIVB010000037">
    <property type="protein sequence ID" value="NEX61620.1"/>
    <property type="molecule type" value="Genomic_DNA"/>
</dbReference>
<dbReference type="Gene3D" id="3.60.150.10">
    <property type="entry name" value="Chorismate synthase AroC"/>
    <property type="match status" value="1"/>
</dbReference>
<keyword evidence="8 12" id="KW-0274">FAD</keyword>
<dbReference type="InterPro" id="IPR035904">
    <property type="entry name" value="Chorismate_synth_AroC_sf"/>
</dbReference>
<dbReference type="NCBIfam" id="NF003793">
    <property type="entry name" value="PRK05382.1"/>
    <property type="match status" value="1"/>
</dbReference>
<dbReference type="PIRSF" id="PIRSF001456">
    <property type="entry name" value="Chorismate_synth"/>
    <property type="match status" value="1"/>
</dbReference>
<dbReference type="PROSITE" id="PS00787">
    <property type="entry name" value="CHORISMATE_SYNTHASE_1"/>
    <property type="match status" value="1"/>
</dbReference>
<dbReference type="PANTHER" id="PTHR21085">
    <property type="entry name" value="CHORISMATE SYNTHASE"/>
    <property type="match status" value="1"/>
</dbReference>
<evidence type="ECO:0000313" key="15">
    <source>
        <dbReference type="EMBL" id="NEX61620.1"/>
    </source>
</evidence>
<dbReference type="SUPFAM" id="SSF103263">
    <property type="entry name" value="Chorismate synthase, AroC"/>
    <property type="match status" value="1"/>
</dbReference>
<evidence type="ECO:0000256" key="13">
    <source>
        <dbReference type="RuleBase" id="RU000605"/>
    </source>
</evidence>
<comment type="cofactor">
    <cofactor evidence="12 13">
        <name>FMNH2</name>
        <dbReference type="ChEBI" id="CHEBI:57618"/>
    </cofactor>
    <text evidence="12 13">Reduced FMN (FMNH(2)).</text>
</comment>
<dbReference type="Proteomes" id="UP000482155">
    <property type="component" value="Unassembled WGS sequence"/>
</dbReference>
<dbReference type="GO" id="GO:0009073">
    <property type="term" value="P:aromatic amino acid family biosynthetic process"/>
    <property type="evidence" value="ECO:0007669"/>
    <property type="project" value="UniProtKB-KW"/>
</dbReference>
<evidence type="ECO:0000256" key="5">
    <source>
        <dbReference type="ARBA" id="ARBA00022605"/>
    </source>
</evidence>
<evidence type="ECO:0000256" key="7">
    <source>
        <dbReference type="ARBA" id="ARBA00022643"/>
    </source>
</evidence>
<evidence type="ECO:0000256" key="9">
    <source>
        <dbReference type="ARBA" id="ARBA00022857"/>
    </source>
</evidence>
<sequence>MSGNTFGTLFTVTTFGESHGPAIGCVIDGCPPGMPLSEADIQPELDRRRPGTSRHVTQRQEPDTVEILSGVYEGKTTGTPIALLIRNQDQRSKDYGNIVETFRPGHADYTYWHKYGIRDPRGGGRSSARLTAPVVGAAAIAKKWLQQQYGTVFKGCMSQLGDIPIPFVSWDHVPDNPFFAANADILPRLEAYMDDLRKDGDSCGARIDVVAQNVPVGLGEPIYDKLDADIAYAMMGINAVKGVEIGAGFASVSQRGTQHGDELTPQGFASNNAGGVLGGISTGQDITVSIAIKPTSSIRTARQSIDKAGNPVPVETFGRHDPCVGIRATPIAEAMLALVLMDHALRHRAQCGDVRVDTPRIPASAAVPSATPAAGKA</sequence>
<comment type="caution">
    <text evidence="15">The sequence shown here is derived from an EMBL/GenBank/DDBJ whole genome shotgun (WGS) entry which is preliminary data.</text>
</comment>
<feature type="binding site" evidence="12">
    <location>
        <position position="278"/>
    </location>
    <ligand>
        <name>FMN</name>
        <dbReference type="ChEBI" id="CHEBI:58210"/>
    </ligand>
</feature>
<feature type="binding site" evidence="12">
    <location>
        <position position="54"/>
    </location>
    <ligand>
        <name>NADP(+)</name>
        <dbReference type="ChEBI" id="CHEBI:58349"/>
    </ligand>
</feature>
<evidence type="ECO:0000256" key="10">
    <source>
        <dbReference type="ARBA" id="ARBA00023141"/>
    </source>
</evidence>
<organism evidence="15 16">
    <name type="scientific">Noviherbaspirillum galbum</name>
    <dbReference type="NCBI Taxonomy" id="2709383"/>
    <lineage>
        <taxon>Bacteria</taxon>
        <taxon>Pseudomonadati</taxon>
        <taxon>Pseudomonadota</taxon>
        <taxon>Betaproteobacteria</taxon>
        <taxon>Burkholderiales</taxon>
        <taxon>Oxalobacteraceae</taxon>
        <taxon>Noviherbaspirillum</taxon>
    </lineage>
</organism>
<dbReference type="PROSITE" id="PS00789">
    <property type="entry name" value="CHORISMATE_SYNTHASE_3"/>
    <property type="match status" value="1"/>
</dbReference>
<evidence type="ECO:0000256" key="4">
    <source>
        <dbReference type="ARBA" id="ARBA00013036"/>
    </source>
</evidence>
<dbReference type="FunFam" id="3.60.150.10:FF:000001">
    <property type="entry name" value="Chorismate synthase"/>
    <property type="match status" value="1"/>
</dbReference>
<dbReference type="RefSeq" id="WP_163963011.1">
    <property type="nucleotide sequence ID" value="NZ_JAAIVB010000037.1"/>
</dbReference>
<comment type="catalytic activity">
    <reaction evidence="12 13">
        <text>5-O-(1-carboxyvinyl)-3-phosphoshikimate = chorismate + phosphate</text>
        <dbReference type="Rhea" id="RHEA:21020"/>
        <dbReference type="ChEBI" id="CHEBI:29748"/>
        <dbReference type="ChEBI" id="CHEBI:43474"/>
        <dbReference type="ChEBI" id="CHEBI:57701"/>
        <dbReference type="EC" id="4.2.3.5"/>
    </reaction>
</comment>
<dbReference type="InterPro" id="IPR000453">
    <property type="entry name" value="Chorismate_synth"/>
</dbReference>
<reference evidence="15 16" key="1">
    <citation type="submission" date="2020-02" db="EMBL/GenBank/DDBJ databases">
        <authorList>
            <person name="Kim M.K."/>
        </authorList>
    </citation>
    <scope>NUCLEOTIDE SEQUENCE [LARGE SCALE GENOMIC DNA]</scope>
    <source>
        <strain evidence="15 16">17J57-3</strain>
    </source>
</reference>
<feature type="binding site" evidence="12">
    <location>
        <begin position="238"/>
        <end position="239"/>
    </location>
    <ligand>
        <name>FMN</name>
        <dbReference type="ChEBI" id="CHEBI:58210"/>
    </ligand>
</feature>
<dbReference type="GO" id="GO:0009423">
    <property type="term" value="P:chorismate biosynthetic process"/>
    <property type="evidence" value="ECO:0007669"/>
    <property type="project" value="UniProtKB-UniRule"/>
</dbReference>
<evidence type="ECO:0000256" key="11">
    <source>
        <dbReference type="ARBA" id="ARBA00023239"/>
    </source>
</evidence>
<comment type="subunit">
    <text evidence="3 12">Homotetramer.</text>
</comment>
<gene>
    <name evidence="12 15" type="primary">aroC</name>
    <name evidence="15" type="ORF">G3574_11070</name>
</gene>
<evidence type="ECO:0000313" key="16">
    <source>
        <dbReference type="Proteomes" id="UP000482155"/>
    </source>
</evidence>
<dbReference type="GO" id="GO:0005829">
    <property type="term" value="C:cytosol"/>
    <property type="evidence" value="ECO:0007669"/>
    <property type="project" value="TreeGrafter"/>
</dbReference>
<keyword evidence="6 12" id="KW-0285">Flavoprotein</keyword>
<dbReference type="GO" id="GO:0008652">
    <property type="term" value="P:amino acid biosynthetic process"/>
    <property type="evidence" value="ECO:0007669"/>
    <property type="project" value="UniProtKB-KW"/>
</dbReference>
<dbReference type="PANTHER" id="PTHR21085:SF0">
    <property type="entry name" value="CHORISMATE SYNTHASE"/>
    <property type="match status" value="1"/>
</dbReference>
<comment type="similarity">
    <text evidence="2 12 13">Belongs to the chorismate synthase family.</text>
</comment>
<proteinExistence type="inferred from homology"/>
<feature type="binding site" evidence="12">
    <location>
        <begin position="125"/>
        <end position="127"/>
    </location>
    <ligand>
        <name>FMN</name>
        <dbReference type="ChEBI" id="CHEBI:58210"/>
    </ligand>
</feature>
<keyword evidence="5 12" id="KW-0028">Amino-acid biosynthesis</keyword>
<dbReference type="GO" id="GO:0004107">
    <property type="term" value="F:chorismate synthase activity"/>
    <property type="evidence" value="ECO:0007669"/>
    <property type="project" value="UniProtKB-UniRule"/>
</dbReference>